<evidence type="ECO:0000313" key="1">
    <source>
        <dbReference type="EMBL" id="QEG24621.1"/>
    </source>
</evidence>
<dbReference type="InterPro" id="IPR023214">
    <property type="entry name" value="HAD_sf"/>
</dbReference>
<name>A0A5B9PQ78_9BACT</name>
<dbReference type="AlphaFoldDB" id="A0A5B9PQ78"/>
<sequence>MAIEVVFFDIGDTLISKKRWLPGALDCVRAIKEKKIRVGLISNTGNLTRDDLQRLLPEDFDFAIFEEGLTLLSSEVGIEKPNLGIFSLAVQHAGVSPWQTMFVGESLTESLAAQQAGMQAARITDPEADFKALRKSL</sequence>
<dbReference type="RefSeq" id="WP_075083816.1">
    <property type="nucleotide sequence ID" value="NZ_CP042912.1"/>
</dbReference>
<dbReference type="EMBL" id="CP042912">
    <property type="protein sequence ID" value="QEG24621.1"/>
    <property type="molecule type" value="Genomic_DNA"/>
</dbReference>
<dbReference type="Pfam" id="PF00702">
    <property type="entry name" value="Hydrolase"/>
    <property type="match status" value="1"/>
</dbReference>
<dbReference type="Gene3D" id="3.40.50.1000">
    <property type="entry name" value="HAD superfamily/HAD-like"/>
    <property type="match status" value="1"/>
</dbReference>
<gene>
    <name evidence="1" type="ORF">MFFC18_45420</name>
</gene>
<evidence type="ECO:0000313" key="2">
    <source>
        <dbReference type="Proteomes" id="UP000322214"/>
    </source>
</evidence>
<dbReference type="STRING" id="980251.GCA_001642875_01027"/>
<keyword evidence="2" id="KW-1185">Reference proteome</keyword>
<dbReference type="PANTHER" id="PTHR43611:SF3">
    <property type="entry name" value="FLAVIN MONONUCLEOTIDE HYDROLASE 1, CHLOROPLATIC"/>
    <property type="match status" value="1"/>
</dbReference>
<dbReference type="OrthoDB" id="9809962at2"/>
<reference evidence="1 2" key="1">
    <citation type="submission" date="2019-08" db="EMBL/GenBank/DDBJ databases">
        <title>Deep-cultivation of Planctomycetes and their phenomic and genomic characterization uncovers novel biology.</title>
        <authorList>
            <person name="Wiegand S."/>
            <person name="Jogler M."/>
            <person name="Boedeker C."/>
            <person name="Pinto D."/>
            <person name="Vollmers J."/>
            <person name="Rivas-Marin E."/>
            <person name="Kohn T."/>
            <person name="Peeters S.H."/>
            <person name="Heuer A."/>
            <person name="Rast P."/>
            <person name="Oberbeckmann S."/>
            <person name="Bunk B."/>
            <person name="Jeske O."/>
            <person name="Meyerdierks A."/>
            <person name="Storesund J.E."/>
            <person name="Kallscheuer N."/>
            <person name="Luecker S."/>
            <person name="Lage O.M."/>
            <person name="Pohl T."/>
            <person name="Merkel B.J."/>
            <person name="Hornburger P."/>
            <person name="Mueller R.-W."/>
            <person name="Bruemmer F."/>
            <person name="Labrenz M."/>
            <person name="Spormann A.M."/>
            <person name="Op den Camp H."/>
            <person name="Overmann J."/>
            <person name="Amann R."/>
            <person name="Jetten M.S.M."/>
            <person name="Mascher T."/>
            <person name="Medema M.H."/>
            <person name="Devos D.P."/>
            <person name="Kaster A.-K."/>
            <person name="Ovreas L."/>
            <person name="Rohde M."/>
            <person name="Galperin M.Y."/>
            <person name="Jogler C."/>
        </authorList>
    </citation>
    <scope>NUCLEOTIDE SEQUENCE [LARGE SCALE GENOMIC DNA]</scope>
    <source>
        <strain evidence="1 2">FC18</strain>
    </source>
</reference>
<protein>
    <submittedName>
        <fullName evidence="1">D-glucose-1-phosphatase</fullName>
    </submittedName>
</protein>
<dbReference type="SUPFAM" id="SSF56784">
    <property type="entry name" value="HAD-like"/>
    <property type="match status" value="1"/>
</dbReference>
<dbReference type="PANTHER" id="PTHR43611">
    <property type="entry name" value="ALPHA-D-GLUCOSE 1-PHOSPHATE PHOSPHATASE"/>
    <property type="match status" value="1"/>
</dbReference>
<proteinExistence type="predicted"/>
<dbReference type="Proteomes" id="UP000322214">
    <property type="component" value="Chromosome"/>
</dbReference>
<dbReference type="InterPro" id="IPR036412">
    <property type="entry name" value="HAD-like_sf"/>
</dbReference>
<organism evidence="1 2">
    <name type="scientific">Mariniblastus fucicola</name>
    <dbReference type="NCBI Taxonomy" id="980251"/>
    <lineage>
        <taxon>Bacteria</taxon>
        <taxon>Pseudomonadati</taxon>
        <taxon>Planctomycetota</taxon>
        <taxon>Planctomycetia</taxon>
        <taxon>Pirellulales</taxon>
        <taxon>Pirellulaceae</taxon>
        <taxon>Mariniblastus</taxon>
    </lineage>
</organism>
<accession>A0A5B9PQ78</accession>
<dbReference type="KEGG" id="mff:MFFC18_45420"/>